<dbReference type="GO" id="GO:0005524">
    <property type="term" value="F:ATP binding"/>
    <property type="evidence" value="ECO:0007669"/>
    <property type="project" value="UniProtKB-KW"/>
</dbReference>
<dbReference type="PANTHER" id="PTHR43065">
    <property type="entry name" value="SENSOR HISTIDINE KINASE"/>
    <property type="match status" value="1"/>
</dbReference>
<dbReference type="Pfam" id="PF02518">
    <property type="entry name" value="HATPase_c"/>
    <property type="match status" value="1"/>
</dbReference>
<comment type="catalytic activity">
    <reaction evidence="1">
        <text>ATP + protein L-histidine = ADP + protein N-phospho-L-histidine.</text>
        <dbReference type="EC" id="2.7.13.3"/>
    </reaction>
</comment>
<evidence type="ECO:0000256" key="2">
    <source>
        <dbReference type="ARBA" id="ARBA00012438"/>
    </source>
</evidence>
<dbReference type="Proteomes" id="UP001526147">
    <property type="component" value="Unassembled WGS sequence"/>
</dbReference>
<evidence type="ECO:0000259" key="9">
    <source>
        <dbReference type="PROSITE" id="PS50109"/>
    </source>
</evidence>
<feature type="domain" description="PAS" evidence="10">
    <location>
        <begin position="212"/>
        <end position="269"/>
    </location>
</feature>
<sequence length="554" mass="63267">MKENIVQLSQMMNITNHGHILYIYESIDDYIENASSYIFTGIEQGHHILFIENKEIFGRISLKLQDILSQDQMKSVHFFDNYDFYRLYGDFQYDLIVQHFSKIIDQIKNKSLTVRTWANVDWKEQDHLISKLTTFEKLADHSVQSSNLISVCAYNGHKISAALQNSMLKSHEYFMTDKELVKSSLYNKRSVIFPSIYEQKEHSKIKSQLQATKHQLSSFIKENSDPIVIYDIHDRVVSINDAFVSTFGFTSNEVIGLNVTELPIIPEERTFEANLSRSYAIIGEKIKGYETIRKTKDNRTLSIILSSFPLLNEDSTPNGWAVIYKDITDKKEAQELLIKSEKLSIAGELAAGIAHEIRNPITTIKGFLQLLQASGNEKQTYYDIMKSEIDRIELILSELLMLAKPQAVHFAPKDIKALVKDMITLLNPQAIMNNVQIRTDFVHEDVSVMCEENQLKQVFINFIKNALEAMPNGGNLIIKLITTDKELLIRFIDEGCGIPKHLLSKLGQPFYTTKEKGTGLGLLVSKRIIENHQGTVEITSEVNKGRVIDVKLPL</sequence>
<keyword evidence="7 12" id="KW-0067">ATP-binding</keyword>
<dbReference type="InterPro" id="IPR005467">
    <property type="entry name" value="His_kinase_dom"/>
</dbReference>
<evidence type="ECO:0000256" key="6">
    <source>
        <dbReference type="ARBA" id="ARBA00022777"/>
    </source>
</evidence>
<dbReference type="EC" id="2.7.13.3" evidence="2"/>
<dbReference type="Gene3D" id="3.30.565.10">
    <property type="entry name" value="Histidine kinase-like ATPase, C-terminal domain"/>
    <property type="match status" value="1"/>
</dbReference>
<keyword evidence="8" id="KW-0902">Two-component regulatory system</keyword>
<dbReference type="SMART" id="SM00091">
    <property type="entry name" value="PAS"/>
    <property type="match status" value="1"/>
</dbReference>
<evidence type="ECO:0000313" key="12">
    <source>
        <dbReference type="EMBL" id="MCV9885614.1"/>
    </source>
</evidence>
<dbReference type="InterPro" id="IPR025847">
    <property type="entry name" value="MEDS_domain"/>
</dbReference>
<evidence type="ECO:0000256" key="4">
    <source>
        <dbReference type="ARBA" id="ARBA00022679"/>
    </source>
</evidence>
<dbReference type="Gene3D" id="1.10.287.130">
    <property type="match status" value="1"/>
</dbReference>
<evidence type="ECO:0000259" key="10">
    <source>
        <dbReference type="PROSITE" id="PS50112"/>
    </source>
</evidence>
<keyword evidence="3" id="KW-0597">Phosphoprotein</keyword>
<reference evidence="12 13" key="1">
    <citation type="submission" date="2022-10" db="EMBL/GenBank/DDBJ databases">
        <title>Draft genome assembly of moderately radiation resistant bacterium Metabacillus halosaccharovorans.</title>
        <authorList>
            <person name="Pal S."/>
            <person name="Gopinathan A."/>
        </authorList>
    </citation>
    <scope>NUCLEOTIDE SEQUENCE [LARGE SCALE GENOMIC DNA]</scope>
    <source>
        <strain evidence="12 13">VITHBRA001</strain>
    </source>
</reference>
<organism evidence="12 13">
    <name type="scientific">Metabacillus halosaccharovorans</name>
    <dbReference type="NCBI Taxonomy" id="930124"/>
    <lineage>
        <taxon>Bacteria</taxon>
        <taxon>Bacillati</taxon>
        <taxon>Bacillota</taxon>
        <taxon>Bacilli</taxon>
        <taxon>Bacillales</taxon>
        <taxon>Bacillaceae</taxon>
        <taxon>Metabacillus</taxon>
    </lineage>
</organism>
<gene>
    <name evidence="12" type="ORF">OIH86_08100</name>
</gene>
<name>A0ABT3DEX5_9BACI</name>
<evidence type="ECO:0000256" key="8">
    <source>
        <dbReference type="ARBA" id="ARBA00023012"/>
    </source>
</evidence>
<dbReference type="PROSITE" id="PS50109">
    <property type="entry name" value="HIS_KIN"/>
    <property type="match status" value="1"/>
</dbReference>
<dbReference type="RefSeq" id="WP_264142365.1">
    <property type="nucleotide sequence ID" value="NZ_JAOYEY010000032.1"/>
</dbReference>
<dbReference type="PROSITE" id="PS50113">
    <property type="entry name" value="PAC"/>
    <property type="match status" value="1"/>
</dbReference>
<dbReference type="CDD" id="cd00082">
    <property type="entry name" value="HisKA"/>
    <property type="match status" value="1"/>
</dbReference>
<dbReference type="SMART" id="SM00387">
    <property type="entry name" value="HATPase_c"/>
    <property type="match status" value="1"/>
</dbReference>
<evidence type="ECO:0000256" key="7">
    <source>
        <dbReference type="ARBA" id="ARBA00022840"/>
    </source>
</evidence>
<evidence type="ECO:0000256" key="3">
    <source>
        <dbReference type="ARBA" id="ARBA00022553"/>
    </source>
</evidence>
<protein>
    <recommendedName>
        <fullName evidence="2">histidine kinase</fullName>
        <ecNumber evidence="2">2.7.13.3</ecNumber>
    </recommendedName>
</protein>
<dbReference type="InterPro" id="IPR000014">
    <property type="entry name" value="PAS"/>
</dbReference>
<dbReference type="InterPro" id="IPR003594">
    <property type="entry name" value="HATPase_dom"/>
</dbReference>
<dbReference type="InterPro" id="IPR035965">
    <property type="entry name" value="PAS-like_dom_sf"/>
</dbReference>
<evidence type="ECO:0000256" key="5">
    <source>
        <dbReference type="ARBA" id="ARBA00022741"/>
    </source>
</evidence>
<evidence type="ECO:0000259" key="11">
    <source>
        <dbReference type="PROSITE" id="PS50113"/>
    </source>
</evidence>
<dbReference type="InterPro" id="IPR036890">
    <property type="entry name" value="HATPase_C_sf"/>
</dbReference>
<dbReference type="Pfam" id="PF00512">
    <property type="entry name" value="HisKA"/>
    <property type="match status" value="1"/>
</dbReference>
<feature type="domain" description="Histidine kinase" evidence="9">
    <location>
        <begin position="352"/>
        <end position="554"/>
    </location>
</feature>
<dbReference type="PANTHER" id="PTHR43065:SF34">
    <property type="entry name" value="SPORULATION KINASE A"/>
    <property type="match status" value="1"/>
</dbReference>
<dbReference type="InterPro" id="IPR036097">
    <property type="entry name" value="HisK_dim/P_sf"/>
</dbReference>
<dbReference type="Gene3D" id="3.30.450.20">
    <property type="entry name" value="PAS domain"/>
    <property type="match status" value="1"/>
</dbReference>
<feature type="domain" description="PAC" evidence="11">
    <location>
        <begin position="287"/>
        <end position="339"/>
    </location>
</feature>
<evidence type="ECO:0000256" key="1">
    <source>
        <dbReference type="ARBA" id="ARBA00000085"/>
    </source>
</evidence>
<dbReference type="PROSITE" id="PS50112">
    <property type="entry name" value="PAS"/>
    <property type="match status" value="1"/>
</dbReference>
<dbReference type="SMART" id="SM00388">
    <property type="entry name" value="HisKA"/>
    <property type="match status" value="1"/>
</dbReference>
<dbReference type="CDD" id="cd00075">
    <property type="entry name" value="HATPase"/>
    <property type="match status" value="1"/>
</dbReference>
<dbReference type="NCBIfam" id="TIGR00229">
    <property type="entry name" value="sensory_box"/>
    <property type="match status" value="1"/>
</dbReference>
<dbReference type="InterPro" id="IPR003661">
    <property type="entry name" value="HisK_dim/P_dom"/>
</dbReference>
<dbReference type="InterPro" id="IPR000700">
    <property type="entry name" value="PAS-assoc_C"/>
</dbReference>
<evidence type="ECO:0000313" key="13">
    <source>
        <dbReference type="Proteomes" id="UP001526147"/>
    </source>
</evidence>
<dbReference type="InterPro" id="IPR004358">
    <property type="entry name" value="Sig_transdc_His_kin-like_C"/>
</dbReference>
<dbReference type="Pfam" id="PF13426">
    <property type="entry name" value="PAS_9"/>
    <property type="match status" value="1"/>
</dbReference>
<dbReference type="Pfam" id="PF14417">
    <property type="entry name" value="MEDS"/>
    <property type="match status" value="1"/>
</dbReference>
<keyword evidence="4" id="KW-0808">Transferase</keyword>
<accession>A0ABT3DEX5</accession>
<keyword evidence="13" id="KW-1185">Reference proteome</keyword>
<proteinExistence type="predicted"/>
<dbReference type="CDD" id="cd00130">
    <property type="entry name" value="PAS"/>
    <property type="match status" value="1"/>
</dbReference>
<keyword evidence="5" id="KW-0547">Nucleotide-binding</keyword>
<dbReference type="PRINTS" id="PR00344">
    <property type="entry name" value="BCTRLSENSOR"/>
</dbReference>
<dbReference type="SUPFAM" id="SSF47384">
    <property type="entry name" value="Homodimeric domain of signal transducing histidine kinase"/>
    <property type="match status" value="1"/>
</dbReference>
<dbReference type="EMBL" id="JAOYEY010000032">
    <property type="protein sequence ID" value="MCV9885614.1"/>
    <property type="molecule type" value="Genomic_DNA"/>
</dbReference>
<dbReference type="SUPFAM" id="SSF55874">
    <property type="entry name" value="ATPase domain of HSP90 chaperone/DNA topoisomerase II/histidine kinase"/>
    <property type="match status" value="1"/>
</dbReference>
<comment type="caution">
    <text evidence="12">The sequence shown here is derived from an EMBL/GenBank/DDBJ whole genome shotgun (WGS) entry which is preliminary data.</text>
</comment>
<dbReference type="SUPFAM" id="SSF55785">
    <property type="entry name" value="PYP-like sensor domain (PAS domain)"/>
    <property type="match status" value="1"/>
</dbReference>
<keyword evidence="6" id="KW-0418">Kinase</keyword>